<accession>Q738C8</accession>
<gene>
    <name evidence="2" type="ordered locus">BCE_2467</name>
</gene>
<proteinExistence type="predicted"/>
<keyword evidence="1" id="KW-0812">Transmembrane</keyword>
<evidence type="ECO:0000256" key="1">
    <source>
        <dbReference type="SAM" id="Phobius"/>
    </source>
</evidence>
<feature type="transmembrane region" description="Helical" evidence="1">
    <location>
        <begin position="12"/>
        <end position="30"/>
    </location>
</feature>
<protein>
    <submittedName>
        <fullName evidence="2">Uncharacterized protein</fullName>
    </submittedName>
</protein>
<reference evidence="2 3" key="1">
    <citation type="journal article" date="2004" name="Nucleic Acids Res.">
        <title>The genome sequence of Bacillus cereus ATCC 10987 reveals metabolic adaptations and a large plasmid related to Bacillus anthracis pXO1.</title>
        <authorList>
            <person name="Rasko D.A."/>
            <person name="Ravel J."/>
            <person name="Okstad O.A."/>
            <person name="Helgason E."/>
            <person name="Cer R.Z."/>
            <person name="Jiang L."/>
            <person name="Shores K.A."/>
            <person name="Fouts D.E."/>
            <person name="Tourasse N.J."/>
            <person name="Angiuoli S.V."/>
            <person name="Kolonay J."/>
            <person name="Nelson W.C."/>
            <person name="Kolsto A.-B."/>
            <person name="Fraser C.M."/>
            <person name="Read T.D."/>
        </authorList>
    </citation>
    <scope>NUCLEOTIDE SEQUENCE [LARGE SCALE GENOMIC DNA]</scope>
    <source>
        <strain evidence="3">ATCC 10987 / NRS 248</strain>
    </source>
</reference>
<organism evidence="2 3">
    <name type="scientific">Bacillus cereus (strain ATCC 10987 / NRS 248)</name>
    <dbReference type="NCBI Taxonomy" id="222523"/>
    <lineage>
        <taxon>Bacteria</taxon>
        <taxon>Bacillati</taxon>
        <taxon>Bacillota</taxon>
        <taxon>Bacilli</taxon>
        <taxon>Bacillales</taxon>
        <taxon>Bacillaceae</taxon>
        <taxon>Bacillus</taxon>
        <taxon>Bacillus cereus group</taxon>
    </lineage>
</organism>
<sequence length="37" mass="4563">MYIQEEVLLLKVVLPIVLILFVFVSMYMTYEKRKKQR</sequence>
<dbReference type="EMBL" id="AE017194">
    <property type="protein sequence ID" value="AAS41384.1"/>
    <property type="molecule type" value="Genomic_DNA"/>
</dbReference>
<evidence type="ECO:0000313" key="2">
    <source>
        <dbReference type="EMBL" id="AAS41384.1"/>
    </source>
</evidence>
<dbReference type="AlphaFoldDB" id="Q738C8"/>
<name>Q738C8_BACC1</name>
<keyword evidence="1" id="KW-0472">Membrane</keyword>
<keyword evidence="1" id="KW-1133">Transmembrane helix</keyword>
<dbReference type="KEGG" id="bca:BCE_2467"/>
<evidence type="ECO:0000313" key="3">
    <source>
        <dbReference type="Proteomes" id="UP000002527"/>
    </source>
</evidence>
<dbReference type="HOGENOM" id="CLU_3339593_0_0_9"/>
<dbReference type="Proteomes" id="UP000002527">
    <property type="component" value="Chromosome"/>
</dbReference>